<feature type="region of interest" description="Disordered" evidence="3">
    <location>
        <begin position="36"/>
        <end position="78"/>
    </location>
</feature>
<dbReference type="Gene3D" id="2.40.160.180">
    <property type="entry name" value="Carbohydrate-selective porin OprB"/>
    <property type="match status" value="1"/>
</dbReference>
<dbReference type="GO" id="GO:0015288">
    <property type="term" value="F:porin activity"/>
    <property type="evidence" value="ECO:0007669"/>
    <property type="project" value="InterPro"/>
</dbReference>
<reference evidence="5" key="1">
    <citation type="submission" date="2015-09" db="EMBL/GenBank/DDBJ databases">
        <authorList>
            <person name="Rodrigo-Torres Lidia"/>
            <person name="Arahal R.David."/>
        </authorList>
    </citation>
    <scope>NUCLEOTIDE SEQUENCE [LARGE SCALE GENOMIC DNA]</scope>
    <source>
        <strain evidence="5">CECT 7735</strain>
    </source>
</reference>
<keyword evidence="5" id="KW-1185">Reference proteome</keyword>
<evidence type="ECO:0000313" key="5">
    <source>
        <dbReference type="Proteomes" id="UP000051870"/>
    </source>
</evidence>
<dbReference type="InterPro" id="IPR007049">
    <property type="entry name" value="Carb-sel_porin_OprB"/>
</dbReference>
<dbReference type="AlphaFoldDB" id="A0A0N7MAN7"/>
<protein>
    <submittedName>
        <fullName evidence="4">Carbohydrate-selective porin</fullName>
    </submittedName>
</protein>
<proteinExistence type="inferred from homology"/>
<evidence type="ECO:0000256" key="1">
    <source>
        <dbReference type="ARBA" id="ARBA00008769"/>
    </source>
</evidence>
<dbReference type="GO" id="GO:0008643">
    <property type="term" value="P:carbohydrate transport"/>
    <property type="evidence" value="ECO:0007669"/>
    <property type="project" value="InterPro"/>
</dbReference>
<evidence type="ECO:0000256" key="3">
    <source>
        <dbReference type="SAM" id="MobiDB-lite"/>
    </source>
</evidence>
<dbReference type="InterPro" id="IPR038673">
    <property type="entry name" value="OprB_sf"/>
</dbReference>
<organism evidence="4 5">
    <name type="scientific">Shimia thalassica</name>
    <dbReference type="NCBI Taxonomy" id="1715693"/>
    <lineage>
        <taxon>Bacteria</taxon>
        <taxon>Pseudomonadati</taxon>
        <taxon>Pseudomonadota</taxon>
        <taxon>Alphaproteobacteria</taxon>
        <taxon>Rhodobacterales</taxon>
        <taxon>Roseobacteraceae</taxon>
    </lineage>
</organism>
<dbReference type="Pfam" id="PF04966">
    <property type="entry name" value="OprB"/>
    <property type="match status" value="1"/>
</dbReference>
<dbReference type="STRING" id="1715693.PH7735_03859"/>
<dbReference type="GO" id="GO:0016020">
    <property type="term" value="C:membrane"/>
    <property type="evidence" value="ECO:0007669"/>
    <property type="project" value="InterPro"/>
</dbReference>
<gene>
    <name evidence="4" type="ORF">PH7735_03859</name>
</gene>
<sequence>MWFWQSERNAVKKVAKHIITYSFAILMAGTATAESSGPLGHLESSAQQGIGGPASVGAQQENDRQRFDNSSRWSSLDRSMDGIEDRKAALAARTGLSLSFDYTALYQHSSESSTGRDDAASGQLRMLGSWEILNRGGNNPGKFVFALEHRHKLGTDISPAELAGNIPYNGATAVTFGAPGSILSVAYWQQTLGNGRGGFVAGRIDPGDYTDILGHVNPRTTFSNFAVLFSPVTPIPDPGFGIGGGGFLTDQVYALGVVSDANGSLSDVEWFPGGAELYAYAELGWTPSPSKRYLTNVHVGAFHTDAKSDAGVASNKGILLSANHTIDENMMLFGRLGWAEGGGLLAEKSANAGFMWRPGLYDDLFGFGVTVSEPPGGGATQTTAEAFYRMDLADNLALTGDLQYLNNPSNGLDDAWVFGLRLRWNI</sequence>
<dbReference type="Proteomes" id="UP000051870">
    <property type="component" value="Unassembled WGS sequence"/>
</dbReference>
<dbReference type="EMBL" id="CYTW01000007">
    <property type="protein sequence ID" value="CUK14004.1"/>
    <property type="molecule type" value="Genomic_DNA"/>
</dbReference>
<comment type="similarity">
    <text evidence="1 2">Belongs to the OprB family.</text>
</comment>
<accession>A0A0N7MAN7</accession>
<evidence type="ECO:0000256" key="2">
    <source>
        <dbReference type="RuleBase" id="RU363072"/>
    </source>
</evidence>
<evidence type="ECO:0000313" key="4">
    <source>
        <dbReference type="EMBL" id="CUK14004.1"/>
    </source>
</evidence>
<name>A0A0N7MAN7_9RHOB</name>